<dbReference type="RefSeq" id="WP_395818100.1">
    <property type="nucleotide sequence ID" value="NZ_CP043494.1"/>
</dbReference>
<evidence type="ECO:0000313" key="2">
    <source>
        <dbReference type="Proteomes" id="UP001611383"/>
    </source>
</evidence>
<name>A0ABY9WLN3_9BACT</name>
<sequence>MHVGIKKTATRDLFLCKFGVEMPIENGKQGFISVERAQHAAAKCANLAAKNILARAKPVVVIPP</sequence>
<organism evidence="1 2">
    <name type="scientific">Archangium minus</name>
    <dbReference type="NCBI Taxonomy" id="83450"/>
    <lineage>
        <taxon>Bacteria</taxon>
        <taxon>Pseudomonadati</taxon>
        <taxon>Myxococcota</taxon>
        <taxon>Myxococcia</taxon>
        <taxon>Myxococcales</taxon>
        <taxon>Cystobacterineae</taxon>
        <taxon>Archangiaceae</taxon>
        <taxon>Archangium</taxon>
    </lineage>
</organism>
<keyword evidence="2" id="KW-1185">Reference proteome</keyword>
<protein>
    <submittedName>
        <fullName evidence="1">Uncharacterized protein</fullName>
    </submittedName>
</protein>
<dbReference type="EMBL" id="CP043494">
    <property type="protein sequence ID" value="WNG44709.1"/>
    <property type="molecule type" value="Genomic_DNA"/>
</dbReference>
<accession>A0ABY9WLN3</accession>
<gene>
    <name evidence="1" type="ORF">F0U60_11870</name>
</gene>
<dbReference type="Proteomes" id="UP001611383">
    <property type="component" value="Chromosome"/>
</dbReference>
<reference evidence="1 2" key="1">
    <citation type="submission" date="2019-08" db="EMBL/GenBank/DDBJ databases">
        <title>Archangium and Cystobacter genomes.</title>
        <authorList>
            <person name="Chen I.-C.K."/>
            <person name="Wielgoss S."/>
        </authorList>
    </citation>
    <scope>NUCLEOTIDE SEQUENCE [LARGE SCALE GENOMIC DNA]</scope>
    <source>
        <strain evidence="1 2">Cbm 6</strain>
    </source>
</reference>
<proteinExistence type="predicted"/>
<evidence type="ECO:0000313" key="1">
    <source>
        <dbReference type="EMBL" id="WNG44709.1"/>
    </source>
</evidence>